<dbReference type="PANTHER" id="PTHR35617">
    <property type="entry name" value="PHAGE_INTEGRASE DOMAIN-CONTAINING PROTEIN"/>
    <property type="match status" value="1"/>
</dbReference>
<protein>
    <recommendedName>
        <fullName evidence="5">Tyr recombinase domain-containing protein</fullName>
    </recommendedName>
</protein>
<dbReference type="InterPro" id="IPR011010">
    <property type="entry name" value="DNA_brk_join_enz"/>
</dbReference>
<gene>
    <name evidence="3" type="ORF">MCOR_47061</name>
</gene>
<name>A0A6J8E2J9_MYTCO</name>
<organism evidence="3 4">
    <name type="scientific">Mytilus coruscus</name>
    <name type="common">Sea mussel</name>
    <dbReference type="NCBI Taxonomy" id="42192"/>
    <lineage>
        <taxon>Eukaryota</taxon>
        <taxon>Metazoa</taxon>
        <taxon>Spiralia</taxon>
        <taxon>Lophotrochozoa</taxon>
        <taxon>Mollusca</taxon>
        <taxon>Bivalvia</taxon>
        <taxon>Autobranchia</taxon>
        <taxon>Pteriomorphia</taxon>
        <taxon>Mytilida</taxon>
        <taxon>Mytiloidea</taxon>
        <taxon>Mytilidae</taxon>
        <taxon>Mytilinae</taxon>
        <taxon>Mytilus</taxon>
    </lineage>
</organism>
<evidence type="ECO:0000256" key="2">
    <source>
        <dbReference type="ARBA" id="ARBA00023172"/>
    </source>
</evidence>
<dbReference type="Proteomes" id="UP000507470">
    <property type="component" value="Unassembled WGS sequence"/>
</dbReference>
<evidence type="ECO:0000313" key="3">
    <source>
        <dbReference type="EMBL" id="CAC5414223.1"/>
    </source>
</evidence>
<dbReference type="GO" id="GO:0015074">
    <property type="term" value="P:DNA integration"/>
    <property type="evidence" value="ECO:0007669"/>
    <property type="project" value="InterPro"/>
</dbReference>
<dbReference type="Gene3D" id="1.10.150.130">
    <property type="match status" value="1"/>
</dbReference>
<dbReference type="GO" id="GO:0006310">
    <property type="term" value="P:DNA recombination"/>
    <property type="evidence" value="ECO:0007669"/>
    <property type="project" value="UniProtKB-KW"/>
</dbReference>
<keyword evidence="1" id="KW-0238">DNA-binding</keyword>
<sequence length="342" mass="39353">MGPLKLDLFADRLNAQLDNYISCAIQIDAFQVNWSNKNPYAFSPFCLIARCITKVNKERSNLVIIIPAWQSQAFYPMLLEMSISTPLLLPQMRDLLTNPQGGTHPLIENKTFKLVAWKVSGLSESQLLVSGWRKGTESSYNSCWRHWDRWCCGRDLDPFQAPVESITNFIAYLFQSGYDEQVVRHSETGHDYMNVLTNEIIFTIVKLTKTRKTGSQPYKITFSSFPENDNLNVVQCILDYIDKTVNLRSNECNQLLISFIKPHKPVKSCTIAHWLKRILESAGIYTDIFKPHSTRGASTSKANKFRVSTKQIMNTANWRSRGTFEKFYHKPLETEIEADSFR</sequence>
<reference evidence="3 4" key="1">
    <citation type="submission" date="2020-06" db="EMBL/GenBank/DDBJ databases">
        <authorList>
            <person name="Li R."/>
            <person name="Bekaert M."/>
        </authorList>
    </citation>
    <scope>NUCLEOTIDE SEQUENCE [LARGE SCALE GENOMIC DNA]</scope>
    <source>
        <strain evidence="4">wild</strain>
    </source>
</reference>
<evidence type="ECO:0000313" key="4">
    <source>
        <dbReference type="Proteomes" id="UP000507470"/>
    </source>
</evidence>
<dbReference type="SUPFAM" id="SSF56349">
    <property type="entry name" value="DNA breaking-rejoining enzymes"/>
    <property type="match status" value="1"/>
</dbReference>
<dbReference type="GO" id="GO:0003677">
    <property type="term" value="F:DNA binding"/>
    <property type="evidence" value="ECO:0007669"/>
    <property type="project" value="UniProtKB-KW"/>
</dbReference>
<dbReference type="OrthoDB" id="10064229at2759"/>
<proteinExistence type="predicted"/>
<dbReference type="Gene3D" id="1.10.443.10">
    <property type="entry name" value="Intergrase catalytic core"/>
    <property type="match status" value="1"/>
</dbReference>
<dbReference type="InterPro" id="IPR010998">
    <property type="entry name" value="Integrase_recombinase_N"/>
</dbReference>
<evidence type="ECO:0008006" key="5">
    <source>
        <dbReference type="Google" id="ProtNLM"/>
    </source>
</evidence>
<keyword evidence="4" id="KW-1185">Reference proteome</keyword>
<accession>A0A6J8E2J9</accession>
<dbReference type="PANTHER" id="PTHR35617:SF3">
    <property type="entry name" value="CORE-BINDING (CB) DOMAIN-CONTAINING PROTEIN"/>
    <property type="match status" value="1"/>
</dbReference>
<dbReference type="InterPro" id="IPR013762">
    <property type="entry name" value="Integrase-like_cat_sf"/>
</dbReference>
<dbReference type="EMBL" id="CACVKT020008336">
    <property type="protein sequence ID" value="CAC5414223.1"/>
    <property type="molecule type" value="Genomic_DNA"/>
</dbReference>
<dbReference type="SUPFAM" id="SSF47823">
    <property type="entry name" value="lambda integrase-like, N-terminal domain"/>
    <property type="match status" value="1"/>
</dbReference>
<keyword evidence="2" id="KW-0233">DNA recombination</keyword>
<evidence type="ECO:0000256" key="1">
    <source>
        <dbReference type="ARBA" id="ARBA00023125"/>
    </source>
</evidence>
<dbReference type="AlphaFoldDB" id="A0A6J8E2J9"/>